<feature type="non-terminal residue" evidence="1">
    <location>
        <position position="127"/>
    </location>
</feature>
<dbReference type="Proteomes" id="UP000054270">
    <property type="component" value="Unassembled WGS sequence"/>
</dbReference>
<reference evidence="2" key="1">
    <citation type="submission" date="2014-04" db="EMBL/GenBank/DDBJ databases">
        <title>Evolutionary Origins and Diversification of the Mycorrhizal Mutualists.</title>
        <authorList>
            <consortium name="DOE Joint Genome Institute"/>
            <consortium name="Mycorrhizal Genomics Consortium"/>
            <person name="Kohler A."/>
            <person name="Kuo A."/>
            <person name="Nagy L.G."/>
            <person name="Floudas D."/>
            <person name="Copeland A."/>
            <person name="Barry K.W."/>
            <person name="Cichocki N."/>
            <person name="Veneault-Fourrey C."/>
            <person name="LaButti K."/>
            <person name="Lindquist E.A."/>
            <person name="Lipzen A."/>
            <person name="Lundell T."/>
            <person name="Morin E."/>
            <person name="Murat C."/>
            <person name="Riley R."/>
            <person name="Ohm R."/>
            <person name="Sun H."/>
            <person name="Tunlid A."/>
            <person name="Henrissat B."/>
            <person name="Grigoriev I.V."/>
            <person name="Hibbett D.S."/>
            <person name="Martin F."/>
        </authorList>
    </citation>
    <scope>NUCLEOTIDE SEQUENCE [LARGE SCALE GENOMIC DNA]</scope>
    <source>
        <strain evidence="2">FD-334 SS-4</strain>
    </source>
</reference>
<name>A0A0D2PH69_HYPSF</name>
<proteinExistence type="predicted"/>
<organism evidence="1 2">
    <name type="scientific">Hypholoma sublateritium (strain FD-334 SS-4)</name>
    <dbReference type="NCBI Taxonomy" id="945553"/>
    <lineage>
        <taxon>Eukaryota</taxon>
        <taxon>Fungi</taxon>
        <taxon>Dikarya</taxon>
        <taxon>Basidiomycota</taxon>
        <taxon>Agaricomycotina</taxon>
        <taxon>Agaricomycetes</taxon>
        <taxon>Agaricomycetidae</taxon>
        <taxon>Agaricales</taxon>
        <taxon>Agaricineae</taxon>
        <taxon>Strophariaceae</taxon>
        <taxon>Hypholoma</taxon>
    </lineage>
</organism>
<gene>
    <name evidence="1" type="ORF">HYPSUDRAFT_78812</name>
</gene>
<evidence type="ECO:0000313" key="1">
    <source>
        <dbReference type="EMBL" id="KJA19440.1"/>
    </source>
</evidence>
<dbReference type="EMBL" id="KN817578">
    <property type="protein sequence ID" value="KJA19440.1"/>
    <property type="molecule type" value="Genomic_DNA"/>
</dbReference>
<sequence length="127" mass="13910">MPKRTADAVDPIALCAFVGDLFSLGALNLCEFEDCVGYLLTLVPSALLVECLCALFAHGGAHPHPEMTPTYLLRCIGSIEKRFASCKGIGRVEETKLTSLIYDIMFRVEGKFVADIVDWKLDLDTAL</sequence>
<protein>
    <submittedName>
        <fullName evidence="1">Uncharacterized protein</fullName>
    </submittedName>
</protein>
<dbReference type="AlphaFoldDB" id="A0A0D2PH69"/>
<keyword evidence="2" id="KW-1185">Reference proteome</keyword>
<evidence type="ECO:0000313" key="2">
    <source>
        <dbReference type="Proteomes" id="UP000054270"/>
    </source>
</evidence>
<accession>A0A0D2PH69</accession>